<protein>
    <submittedName>
        <fullName evidence="2">Uncharacterized protein</fullName>
    </submittedName>
</protein>
<feature type="transmembrane region" description="Helical" evidence="1">
    <location>
        <begin position="51"/>
        <end position="69"/>
    </location>
</feature>
<organism evidence="2">
    <name type="scientific">Amphimedon queenslandica</name>
    <name type="common">Sponge</name>
    <dbReference type="NCBI Taxonomy" id="400682"/>
    <lineage>
        <taxon>Eukaryota</taxon>
        <taxon>Metazoa</taxon>
        <taxon>Porifera</taxon>
        <taxon>Demospongiae</taxon>
        <taxon>Heteroscleromorpha</taxon>
        <taxon>Haplosclerida</taxon>
        <taxon>Niphatidae</taxon>
        <taxon>Amphimedon</taxon>
    </lineage>
</organism>
<keyword evidence="1" id="KW-1133">Transmembrane helix</keyword>
<feature type="transmembrane region" description="Helical" evidence="1">
    <location>
        <begin position="12"/>
        <end position="31"/>
    </location>
</feature>
<proteinExistence type="predicted"/>
<sequence>MKVPHKETLQPCQYMLLQLFLLFVGSLPFQLFSPSMPMMLLLQDVYRHYGMVLWSQVLCFATFSILLSLGSSSADGAKAIFEDTNISITTEGRTVLGSPIGTSDYINKYVESEVSDWN</sequence>
<accession>A0A1X7V268</accession>
<keyword evidence="1" id="KW-0472">Membrane</keyword>
<dbReference type="EnsemblMetazoa" id="Aqu2.1.34098_001">
    <property type="protein sequence ID" value="Aqu2.1.34098_001"/>
    <property type="gene ID" value="Aqu2.1.34098"/>
</dbReference>
<keyword evidence="1" id="KW-0812">Transmembrane</keyword>
<name>A0A1X7V268_AMPQE</name>
<evidence type="ECO:0000256" key="1">
    <source>
        <dbReference type="SAM" id="Phobius"/>
    </source>
</evidence>
<dbReference type="InParanoid" id="A0A1X7V268"/>
<evidence type="ECO:0000313" key="2">
    <source>
        <dbReference type="EnsemblMetazoa" id="Aqu2.1.34098_001"/>
    </source>
</evidence>
<dbReference type="AlphaFoldDB" id="A0A1X7V268"/>
<reference evidence="2" key="1">
    <citation type="submission" date="2017-05" db="UniProtKB">
        <authorList>
            <consortium name="EnsemblMetazoa"/>
        </authorList>
    </citation>
    <scope>IDENTIFICATION</scope>
</reference>